<evidence type="ECO:0000259" key="1">
    <source>
        <dbReference type="Pfam" id="PF12728"/>
    </source>
</evidence>
<keyword evidence="3" id="KW-1185">Reference proteome</keyword>
<proteinExistence type="predicted"/>
<dbReference type="AlphaFoldDB" id="A0A927AS64"/>
<organism evidence="2 3">
    <name type="scientific">Spirosoma profusum</name>
    <dbReference type="NCBI Taxonomy" id="2771354"/>
    <lineage>
        <taxon>Bacteria</taxon>
        <taxon>Pseudomonadati</taxon>
        <taxon>Bacteroidota</taxon>
        <taxon>Cytophagia</taxon>
        <taxon>Cytophagales</taxon>
        <taxon>Cytophagaceae</taxon>
        <taxon>Spirosoma</taxon>
    </lineage>
</organism>
<dbReference type="EMBL" id="JACWZY010000006">
    <property type="protein sequence ID" value="MBD2700770.1"/>
    <property type="molecule type" value="Genomic_DNA"/>
</dbReference>
<dbReference type="Pfam" id="PF12728">
    <property type="entry name" value="HTH_17"/>
    <property type="match status" value="1"/>
</dbReference>
<dbReference type="InterPro" id="IPR036388">
    <property type="entry name" value="WH-like_DNA-bd_sf"/>
</dbReference>
<gene>
    <name evidence="2" type="ORF">IC229_08985</name>
</gene>
<evidence type="ECO:0000313" key="3">
    <source>
        <dbReference type="Proteomes" id="UP000598820"/>
    </source>
</evidence>
<dbReference type="RefSeq" id="WP_190886634.1">
    <property type="nucleotide sequence ID" value="NZ_JACWZY010000006.1"/>
</dbReference>
<evidence type="ECO:0000313" key="2">
    <source>
        <dbReference type="EMBL" id="MBD2700770.1"/>
    </source>
</evidence>
<sequence>MNTPQIQYVVVTDHVLLTRLADTLERTEKALTEATDQLSNSRLYEEDAAKLLGVEKRTMLQYRRRGLPYEKVGNIISYRRKDLDAWRSAGRTKDVHLH</sequence>
<dbReference type="Proteomes" id="UP000598820">
    <property type="component" value="Unassembled WGS sequence"/>
</dbReference>
<accession>A0A927AS64</accession>
<dbReference type="Gene3D" id="1.10.10.10">
    <property type="entry name" value="Winged helix-like DNA-binding domain superfamily/Winged helix DNA-binding domain"/>
    <property type="match status" value="1"/>
</dbReference>
<dbReference type="InterPro" id="IPR009061">
    <property type="entry name" value="DNA-bd_dom_put_sf"/>
</dbReference>
<comment type="caution">
    <text evidence="2">The sequence shown here is derived from an EMBL/GenBank/DDBJ whole genome shotgun (WGS) entry which is preliminary data.</text>
</comment>
<dbReference type="SUPFAM" id="SSF46955">
    <property type="entry name" value="Putative DNA-binding domain"/>
    <property type="match status" value="1"/>
</dbReference>
<feature type="domain" description="Helix-turn-helix" evidence="1">
    <location>
        <begin position="46"/>
        <end position="89"/>
    </location>
</feature>
<reference evidence="2" key="1">
    <citation type="submission" date="2020-09" db="EMBL/GenBank/DDBJ databases">
        <authorList>
            <person name="Kim M.K."/>
        </authorList>
    </citation>
    <scope>NUCLEOTIDE SEQUENCE</scope>
    <source>
        <strain evidence="2">BT702</strain>
    </source>
</reference>
<protein>
    <submittedName>
        <fullName evidence="2">Helix-turn-helix domain-containing protein</fullName>
    </submittedName>
</protein>
<name>A0A927AS64_9BACT</name>
<dbReference type="InterPro" id="IPR041657">
    <property type="entry name" value="HTH_17"/>
</dbReference>